<comment type="caution">
    <text evidence="1">The sequence shown here is derived from an EMBL/GenBank/DDBJ whole genome shotgun (WGS) entry which is preliminary data.</text>
</comment>
<name>A0A211YS76_9PROT</name>
<protein>
    <submittedName>
        <fullName evidence="1">Uncharacterized protein</fullName>
    </submittedName>
</protein>
<dbReference type="AlphaFoldDB" id="A0A211YS76"/>
<gene>
    <name evidence="1" type="ORF">BWR60_35740</name>
</gene>
<evidence type="ECO:0000313" key="1">
    <source>
        <dbReference type="EMBL" id="OWJ55878.1"/>
    </source>
</evidence>
<sequence>MVDSFHGLFWCCRAARPGRPIAAKRSSVTVDQAEIDVCEADDPVAGLGLGDADGFADQGLGDEDLVALP</sequence>
<feature type="non-terminal residue" evidence="1">
    <location>
        <position position="69"/>
    </location>
</feature>
<organism evidence="1 2">
    <name type="scientific">Inquilinus limosus</name>
    <dbReference type="NCBI Taxonomy" id="171674"/>
    <lineage>
        <taxon>Bacteria</taxon>
        <taxon>Pseudomonadati</taxon>
        <taxon>Pseudomonadota</taxon>
        <taxon>Alphaproteobacteria</taxon>
        <taxon>Rhodospirillales</taxon>
        <taxon>Rhodospirillaceae</taxon>
        <taxon>Inquilinus</taxon>
    </lineage>
</organism>
<proteinExistence type="predicted"/>
<dbReference type="Proteomes" id="UP000196655">
    <property type="component" value="Unassembled WGS sequence"/>
</dbReference>
<reference evidence="2" key="1">
    <citation type="submission" date="2017-05" db="EMBL/GenBank/DDBJ databases">
        <authorList>
            <person name="Macchi M."/>
            <person name="Festa S."/>
            <person name="Coppotelli B.M."/>
            <person name="Morelli I.S."/>
        </authorList>
    </citation>
    <scope>NUCLEOTIDE SEQUENCE [LARGE SCALE GENOMIC DNA]</scope>
    <source>
        <strain evidence="2">I</strain>
    </source>
</reference>
<keyword evidence="2" id="KW-1185">Reference proteome</keyword>
<evidence type="ECO:0000313" key="2">
    <source>
        <dbReference type="Proteomes" id="UP000196655"/>
    </source>
</evidence>
<accession>A0A211YS76</accession>
<dbReference type="EMBL" id="NHON01000196">
    <property type="protein sequence ID" value="OWJ55878.1"/>
    <property type="molecule type" value="Genomic_DNA"/>
</dbReference>